<dbReference type="AlphaFoldDB" id="A0A6J4TWF4"/>
<dbReference type="Gene3D" id="3.30.10.20">
    <property type="match status" value="1"/>
</dbReference>
<evidence type="ECO:0000256" key="1">
    <source>
        <dbReference type="SAM" id="MobiDB-lite"/>
    </source>
</evidence>
<protein>
    <recommendedName>
        <fullName evidence="2">PASTA domain-containing protein</fullName>
    </recommendedName>
</protein>
<evidence type="ECO:0000313" key="3">
    <source>
        <dbReference type="EMBL" id="CAA9534016.1"/>
    </source>
</evidence>
<feature type="compositionally biased region" description="Low complexity" evidence="1">
    <location>
        <begin position="104"/>
        <end position="118"/>
    </location>
</feature>
<dbReference type="PROSITE" id="PS51178">
    <property type="entry name" value="PASTA"/>
    <property type="match status" value="1"/>
</dbReference>
<sequence length="187" mass="18382">EAGAGDVYAQDPAAGVAAEPGAAVDVSVSTGPAEVAVPDVVGLDLDSAKQAVLDAGLGYTSEAVGTPGGFGEVAWSVLSTDPAAGTTLGPEAYVEIVYVADPAEATTSASPSSSASPPASSPAPTPASPPEASTPETRPSRPPEGSGGSSGTPPITSDGGGRGLDREDGRRRTEDRRPKRAGSDTRR</sequence>
<feature type="domain" description="PASTA" evidence="2">
    <location>
        <begin position="31"/>
        <end position="101"/>
    </location>
</feature>
<feature type="compositionally biased region" description="Basic and acidic residues" evidence="1">
    <location>
        <begin position="163"/>
        <end position="187"/>
    </location>
</feature>
<gene>
    <name evidence="3" type="ORF">AVDCRST_MAG05-4675</name>
</gene>
<dbReference type="SMART" id="SM00740">
    <property type="entry name" value="PASTA"/>
    <property type="match status" value="1"/>
</dbReference>
<feature type="compositionally biased region" description="Pro residues" evidence="1">
    <location>
        <begin position="119"/>
        <end position="129"/>
    </location>
</feature>
<accession>A0A6J4TWF4</accession>
<feature type="non-terminal residue" evidence="3">
    <location>
        <position position="1"/>
    </location>
</feature>
<proteinExistence type="predicted"/>
<dbReference type="Pfam" id="PF03793">
    <property type="entry name" value="PASTA"/>
    <property type="match status" value="1"/>
</dbReference>
<dbReference type="CDD" id="cd06577">
    <property type="entry name" value="PASTA_pknB"/>
    <property type="match status" value="1"/>
</dbReference>
<evidence type="ECO:0000259" key="2">
    <source>
        <dbReference type="PROSITE" id="PS51178"/>
    </source>
</evidence>
<dbReference type="InterPro" id="IPR005543">
    <property type="entry name" value="PASTA_dom"/>
</dbReference>
<feature type="region of interest" description="Disordered" evidence="1">
    <location>
        <begin position="104"/>
        <end position="187"/>
    </location>
</feature>
<organism evidence="3">
    <name type="scientific">uncultured Rubrobacteraceae bacterium</name>
    <dbReference type="NCBI Taxonomy" id="349277"/>
    <lineage>
        <taxon>Bacteria</taxon>
        <taxon>Bacillati</taxon>
        <taxon>Actinomycetota</taxon>
        <taxon>Rubrobacteria</taxon>
        <taxon>Rubrobacterales</taxon>
        <taxon>Rubrobacteraceae</taxon>
        <taxon>environmental samples</taxon>
    </lineage>
</organism>
<reference evidence="3" key="1">
    <citation type="submission" date="2020-02" db="EMBL/GenBank/DDBJ databases">
        <authorList>
            <person name="Meier V. D."/>
        </authorList>
    </citation>
    <scope>NUCLEOTIDE SEQUENCE</scope>
    <source>
        <strain evidence="3">AVDCRST_MAG05</strain>
    </source>
</reference>
<dbReference type="EMBL" id="CADCVM010000505">
    <property type="protein sequence ID" value="CAA9534016.1"/>
    <property type="molecule type" value="Genomic_DNA"/>
</dbReference>
<name>A0A6J4TWF4_9ACTN</name>